<feature type="compositionally biased region" description="Polar residues" evidence="1">
    <location>
        <begin position="150"/>
        <end position="159"/>
    </location>
</feature>
<evidence type="ECO:0000256" key="1">
    <source>
        <dbReference type="SAM" id="MobiDB-lite"/>
    </source>
</evidence>
<proteinExistence type="predicted"/>
<feature type="compositionally biased region" description="Basic and acidic residues" evidence="1">
    <location>
        <begin position="469"/>
        <end position="483"/>
    </location>
</feature>
<name>A0ABR2ZJW9_9AGAR</name>
<feature type="compositionally biased region" description="Low complexity" evidence="1">
    <location>
        <begin position="450"/>
        <end position="463"/>
    </location>
</feature>
<keyword evidence="3" id="KW-1185">Reference proteome</keyword>
<feature type="region of interest" description="Disordered" evidence="1">
    <location>
        <begin position="150"/>
        <end position="215"/>
    </location>
</feature>
<accession>A0ABR2ZJW9</accession>
<feature type="compositionally biased region" description="Basic and acidic residues" evidence="1">
    <location>
        <begin position="177"/>
        <end position="189"/>
    </location>
</feature>
<feature type="compositionally biased region" description="Polar residues" evidence="1">
    <location>
        <begin position="335"/>
        <end position="347"/>
    </location>
</feature>
<feature type="compositionally biased region" description="Basic residues" evidence="1">
    <location>
        <begin position="201"/>
        <end position="210"/>
    </location>
</feature>
<sequence length="786" mass="87330">MTRTTHEVHDAHHFFTVRGLLVSTTSEPTEVNVATLASLPAAQHRVNRMPLVEDRMDLWPTPQPFVHDCDVVLRGIRFHMFFRRHKRLPVNPRLAIQGDIIVMRVGQKNTRNVVNFRSGDVKKACLVAQRLLEIMNNMYETSSINPQPLTYRPSWTPSSAPHPHTGGSSSVNAPSHSTERAPGKRSSRDDETDGDEDARSRKGPHGKKFHVGAGLTPEEIALERAAREELQTEVARLRADLKDCMNQIEAQKQTPREDEAMQDDEEARDQVTTLQSNQDDMNQCFSQLNEEVRSSLNALKRVEEENKALREEREAFERRRIESENEIQALKRQASRSTRPTQSTVQVPSEDDIDMETQTSSAAPHSGSASANTTGTQSDQGVDPPPAAPPSGHATSSASTGSASDPPSGDTPTASGATATASSSASTSTTQDPLLQTLVDLLRDLMRTNQSTSAAAQTASSSTRRGKHDAKPGSHRDKREAKKTAVSQLTTKERLAWEAASRSVVKSNTGITQFCDAGGYTSADQDEVISYSSGEGDGPMGVKKFQLYLGEGYRQVKWNKVVVADLASLLPQEAKDRHIESSLLPGALEALIWVHVEEIQTSWKLYQCREVAAKERKRLRARKDEKYHKRLARVQKLFKGPQVDKVKWEMAKDIIEELHVDRQSSEYTDSEDERGLKVTVPQSRRRVIGPVLHDVDVQGQELEKKARRIIGKRANPRLLKRRHITDKISERTIPSGLPLALYDPDFLASLPEDVQDGLRIKQTKLPLFEQWALAQEGGATPTAVTG</sequence>
<evidence type="ECO:0000313" key="2">
    <source>
        <dbReference type="EMBL" id="KAL0061856.1"/>
    </source>
</evidence>
<gene>
    <name evidence="2" type="ORF">AAF712_011298</name>
</gene>
<comment type="caution">
    <text evidence="2">The sequence shown here is derived from an EMBL/GenBank/DDBJ whole genome shotgun (WGS) entry which is preliminary data.</text>
</comment>
<organism evidence="2 3">
    <name type="scientific">Marasmius tenuissimus</name>
    <dbReference type="NCBI Taxonomy" id="585030"/>
    <lineage>
        <taxon>Eukaryota</taxon>
        <taxon>Fungi</taxon>
        <taxon>Dikarya</taxon>
        <taxon>Basidiomycota</taxon>
        <taxon>Agaricomycotina</taxon>
        <taxon>Agaricomycetes</taxon>
        <taxon>Agaricomycetidae</taxon>
        <taxon>Agaricales</taxon>
        <taxon>Marasmiineae</taxon>
        <taxon>Marasmiaceae</taxon>
        <taxon>Marasmius</taxon>
    </lineage>
</organism>
<protein>
    <submittedName>
        <fullName evidence="2">Uncharacterized protein</fullName>
    </submittedName>
</protein>
<feature type="compositionally biased region" description="Low complexity" evidence="1">
    <location>
        <begin position="360"/>
        <end position="371"/>
    </location>
</feature>
<feature type="region of interest" description="Disordered" evidence="1">
    <location>
        <begin position="327"/>
        <end position="432"/>
    </location>
</feature>
<reference evidence="2 3" key="1">
    <citation type="submission" date="2024-05" db="EMBL/GenBank/DDBJ databases">
        <title>A draft genome resource for the thread blight pathogen Marasmius tenuissimus strain MS-2.</title>
        <authorList>
            <person name="Yulfo-Soto G.E."/>
            <person name="Baruah I.K."/>
            <person name="Amoako-Attah I."/>
            <person name="Bukari Y."/>
            <person name="Meinhardt L.W."/>
            <person name="Bailey B.A."/>
            <person name="Cohen S.P."/>
        </authorList>
    </citation>
    <scope>NUCLEOTIDE SEQUENCE [LARGE SCALE GENOMIC DNA]</scope>
    <source>
        <strain evidence="2 3">MS-2</strain>
    </source>
</reference>
<feature type="compositionally biased region" description="Polar residues" evidence="1">
    <location>
        <begin position="166"/>
        <end position="176"/>
    </location>
</feature>
<feature type="region of interest" description="Disordered" evidence="1">
    <location>
        <begin position="450"/>
        <end position="489"/>
    </location>
</feature>
<evidence type="ECO:0000313" key="3">
    <source>
        <dbReference type="Proteomes" id="UP001437256"/>
    </source>
</evidence>
<feature type="region of interest" description="Disordered" evidence="1">
    <location>
        <begin position="250"/>
        <end position="277"/>
    </location>
</feature>
<dbReference type="Proteomes" id="UP001437256">
    <property type="component" value="Unassembled WGS sequence"/>
</dbReference>
<dbReference type="EMBL" id="JBBXMP010000121">
    <property type="protein sequence ID" value="KAL0061856.1"/>
    <property type="molecule type" value="Genomic_DNA"/>
</dbReference>
<feature type="compositionally biased region" description="Low complexity" evidence="1">
    <location>
        <begin position="390"/>
        <end position="432"/>
    </location>
</feature>